<keyword evidence="2" id="KW-1185">Reference proteome</keyword>
<evidence type="ECO:0000313" key="1">
    <source>
        <dbReference type="EMBL" id="KNE54186.1"/>
    </source>
</evidence>
<sequence>MAALMTPIVAQDQRCERRLRSLQIGVLSGSRAGLEMSPSSRSQLMGLKELDVAIHDWDELFVDIEGFEDDVCRMLSWFPTPNHELRVAVPKCTNAIAKCVLERLVAPTLAKLHVCNNGQFVADVDPMLVRPLVLSSFNPHELPLMLTSLSLSRCLPSRIVSGFTDESWTFPASLYRLDLSQNGLTTGDLKFLQPLLPLNLRVLNLARNRFHTLPTPFPLNLRVLDISFNLALSDDLDPAHWIEAIPLSLCKLIVFGCNLDDDVGRLLLAARRRAGKTRIGAPKLCINTSTAWAAGSGFRFSSANRFSTDVYDALVGDLD</sequence>
<dbReference type="EMBL" id="GG745328">
    <property type="protein sequence ID" value="KNE54186.1"/>
    <property type="molecule type" value="Genomic_DNA"/>
</dbReference>
<accession>A0A0L0RVS4</accession>
<dbReference type="OrthoDB" id="10363522at2759"/>
<proteinExistence type="predicted"/>
<dbReference type="SUPFAM" id="SSF52047">
    <property type="entry name" value="RNI-like"/>
    <property type="match status" value="1"/>
</dbReference>
<organism evidence="1 2">
    <name type="scientific">Allomyces macrogynus (strain ATCC 38327)</name>
    <name type="common">Allomyces javanicus var. macrogynus</name>
    <dbReference type="NCBI Taxonomy" id="578462"/>
    <lineage>
        <taxon>Eukaryota</taxon>
        <taxon>Fungi</taxon>
        <taxon>Fungi incertae sedis</taxon>
        <taxon>Blastocladiomycota</taxon>
        <taxon>Blastocladiomycetes</taxon>
        <taxon>Blastocladiales</taxon>
        <taxon>Blastocladiaceae</taxon>
        <taxon>Allomyces</taxon>
    </lineage>
</organism>
<dbReference type="PROSITE" id="PS51450">
    <property type="entry name" value="LRR"/>
    <property type="match status" value="1"/>
</dbReference>
<dbReference type="InterPro" id="IPR001611">
    <property type="entry name" value="Leu-rich_rpt"/>
</dbReference>
<dbReference type="InterPro" id="IPR032675">
    <property type="entry name" value="LRR_dom_sf"/>
</dbReference>
<dbReference type="AlphaFoldDB" id="A0A0L0RVS4"/>
<name>A0A0L0RVS4_ALLM3</name>
<evidence type="ECO:0000313" key="2">
    <source>
        <dbReference type="Proteomes" id="UP000054350"/>
    </source>
</evidence>
<dbReference type="Gene3D" id="3.80.10.10">
    <property type="entry name" value="Ribonuclease Inhibitor"/>
    <property type="match status" value="1"/>
</dbReference>
<protein>
    <submittedName>
        <fullName evidence="1">Uncharacterized protein</fullName>
    </submittedName>
</protein>
<reference evidence="2" key="2">
    <citation type="submission" date="2009-11" db="EMBL/GenBank/DDBJ databases">
        <title>The Genome Sequence of Allomyces macrogynus strain ATCC 38327.</title>
        <authorList>
            <consortium name="The Broad Institute Genome Sequencing Platform"/>
            <person name="Russ C."/>
            <person name="Cuomo C."/>
            <person name="Shea T."/>
            <person name="Young S.K."/>
            <person name="Zeng Q."/>
            <person name="Koehrsen M."/>
            <person name="Haas B."/>
            <person name="Borodovsky M."/>
            <person name="Guigo R."/>
            <person name="Alvarado L."/>
            <person name="Berlin A."/>
            <person name="Borenstein D."/>
            <person name="Chen Z."/>
            <person name="Engels R."/>
            <person name="Freedman E."/>
            <person name="Gellesch M."/>
            <person name="Goldberg J."/>
            <person name="Griggs A."/>
            <person name="Gujja S."/>
            <person name="Heiman D."/>
            <person name="Hepburn T."/>
            <person name="Howarth C."/>
            <person name="Jen D."/>
            <person name="Larson L."/>
            <person name="Lewis B."/>
            <person name="Mehta T."/>
            <person name="Park D."/>
            <person name="Pearson M."/>
            <person name="Roberts A."/>
            <person name="Saif S."/>
            <person name="Shenoy N."/>
            <person name="Sisk P."/>
            <person name="Stolte C."/>
            <person name="Sykes S."/>
            <person name="Walk T."/>
            <person name="White J."/>
            <person name="Yandava C."/>
            <person name="Burger G."/>
            <person name="Gray M.W."/>
            <person name="Holland P.W.H."/>
            <person name="King N."/>
            <person name="Lang F.B.F."/>
            <person name="Roger A.J."/>
            <person name="Ruiz-Trillo I."/>
            <person name="Lander E."/>
            <person name="Nusbaum C."/>
        </authorList>
    </citation>
    <scope>NUCLEOTIDE SEQUENCE [LARGE SCALE GENOMIC DNA]</scope>
    <source>
        <strain evidence="2">ATCC 38327</strain>
    </source>
</reference>
<dbReference type="VEuPathDB" id="FungiDB:AMAG_00181"/>
<gene>
    <name evidence="1" type="ORF">AMAG_00181</name>
</gene>
<dbReference type="Proteomes" id="UP000054350">
    <property type="component" value="Unassembled WGS sequence"/>
</dbReference>
<reference evidence="1 2" key="1">
    <citation type="submission" date="2009-11" db="EMBL/GenBank/DDBJ databases">
        <title>Annotation of Allomyces macrogynus ATCC 38327.</title>
        <authorList>
            <consortium name="The Broad Institute Genome Sequencing Platform"/>
            <person name="Russ C."/>
            <person name="Cuomo C."/>
            <person name="Burger G."/>
            <person name="Gray M.W."/>
            <person name="Holland P.W.H."/>
            <person name="King N."/>
            <person name="Lang F.B.F."/>
            <person name="Roger A.J."/>
            <person name="Ruiz-Trillo I."/>
            <person name="Young S.K."/>
            <person name="Zeng Q."/>
            <person name="Gargeya S."/>
            <person name="Fitzgerald M."/>
            <person name="Haas B."/>
            <person name="Abouelleil A."/>
            <person name="Alvarado L."/>
            <person name="Arachchi H.M."/>
            <person name="Berlin A."/>
            <person name="Chapman S.B."/>
            <person name="Gearin G."/>
            <person name="Goldberg J."/>
            <person name="Griggs A."/>
            <person name="Gujja S."/>
            <person name="Hansen M."/>
            <person name="Heiman D."/>
            <person name="Howarth C."/>
            <person name="Larimer J."/>
            <person name="Lui A."/>
            <person name="MacDonald P.J.P."/>
            <person name="McCowen C."/>
            <person name="Montmayeur A."/>
            <person name="Murphy C."/>
            <person name="Neiman D."/>
            <person name="Pearson M."/>
            <person name="Priest M."/>
            <person name="Roberts A."/>
            <person name="Saif S."/>
            <person name="Shea T."/>
            <person name="Sisk P."/>
            <person name="Stolte C."/>
            <person name="Sykes S."/>
            <person name="Wortman J."/>
            <person name="Nusbaum C."/>
            <person name="Birren B."/>
        </authorList>
    </citation>
    <scope>NUCLEOTIDE SEQUENCE [LARGE SCALE GENOMIC DNA]</scope>
    <source>
        <strain evidence="1 2">ATCC 38327</strain>
    </source>
</reference>